<dbReference type="EMBL" id="PJQY01000227">
    <property type="protein sequence ID" value="PQQ15413.1"/>
    <property type="molecule type" value="Genomic_DNA"/>
</dbReference>
<name>A0A314ZAB2_PRUYE</name>
<gene>
    <name evidence="4" type="ORF">Pyn_28806</name>
</gene>
<evidence type="ECO:0000256" key="2">
    <source>
        <dbReference type="ARBA" id="ARBA00022737"/>
    </source>
</evidence>
<feature type="repeat" description="PPR" evidence="3">
    <location>
        <begin position="121"/>
        <end position="155"/>
    </location>
</feature>
<dbReference type="InterPro" id="IPR011990">
    <property type="entry name" value="TPR-like_helical_dom_sf"/>
</dbReference>
<keyword evidence="5" id="KW-1185">Reference proteome</keyword>
<evidence type="ECO:0000313" key="4">
    <source>
        <dbReference type="EMBL" id="PQQ15413.1"/>
    </source>
</evidence>
<dbReference type="STRING" id="2094558.A0A314ZAB2"/>
<sequence>MWAGRRENYVHESLAYNDMIDILSCTRYKVKQFRIVCDLLDYVKRHNKSKVPVEVLLTILKQYTEKHLKYLQKFAKKKRIRVKTQPEINALNLLLDALCKCSLVQDAQDMLQRVKKKVKPDANTYNILFFGWCIVRNPTRGMKLLEEMIQVGHAPDNFTYTTAIDAFLQSRDGV</sequence>
<keyword evidence="2" id="KW-0677">Repeat</keyword>
<dbReference type="NCBIfam" id="TIGR00756">
    <property type="entry name" value="PPR"/>
    <property type="match status" value="1"/>
</dbReference>
<dbReference type="PROSITE" id="PS51375">
    <property type="entry name" value="PPR"/>
    <property type="match status" value="1"/>
</dbReference>
<protein>
    <recommendedName>
        <fullName evidence="6">Pentatricopeptide repeat-containing protein</fullName>
    </recommendedName>
</protein>
<dbReference type="PANTHER" id="PTHR47939:SF13">
    <property type="entry name" value="OS03G0201400 PROTEIN"/>
    <property type="match status" value="1"/>
</dbReference>
<evidence type="ECO:0000256" key="1">
    <source>
        <dbReference type="ARBA" id="ARBA00007626"/>
    </source>
</evidence>
<evidence type="ECO:0000256" key="3">
    <source>
        <dbReference type="PROSITE-ProRule" id="PRU00708"/>
    </source>
</evidence>
<comment type="caution">
    <text evidence="4">The sequence shown here is derived from an EMBL/GenBank/DDBJ whole genome shotgun (WGS) entry which is preliminary data.</text>
</comment>
<comment type="similarity">
    <text evidence="1">Belongs to the PPR family. P subfamily.</text>
</comment>
<reference evidence="4 5" key="1">
    <citation type="submission" date="2018-02" db="EMBL/GenBank/DDBJ databases">
        <title>Draft genome of wild Prunus yedoensis var. nudiflora.</title>
        <authorList>
            <person name="Baek S."/>
            <person name="Kim J.-H."/>
            <person name="Choi K."/>
            <person name="Kim G.-B."/>
            <person name="Cho A."/>
            <person name="Jang H."/>
            <person name="Shin C.-H."/>
            <person name="Yu H.-J."/>
            <person name="Mun J.-H."/>
        </authorList>
    </citation>
    <scope>NUCLEOTIDE SEQUENCE [LARGE SCALE GENOMIC DNA]</scope>
    <source>
        <strain evidence="5">cv. Jeju island</strain>
        <tissue evidence="4">Leaf</tissue>
    </source>
</reference>
<proteinExistence type="inferred from homology"/>
<evidence type="ECO:0000313" key="5">
    <source>
        <dbReference type="Proteomes" id="UP000250321"/>
    </source>
</evidence>
<dbReference type="AlphaFoldDB" id="A0A314ZAB2"/>
<dbReference type="Pfam" id="PF01535">
    <property type="entry name" value="PPR"/>
    <property type="match status" value="1"/>
</dbReference>
<dbReference type="InterPro" id="IPR002885">
    <property type="entry name" value="PPR_rpt"/>
</dbReference>
<dbReference type="OrthoDB" id="185373at2759"/>
<evidence type="ECO:0008006" key="6">
    <source>
        <dbReference type="Google" id="ProtNLM"/>
    </source>
</evidence>
<dbReference type="Pfam" id="PF13041">
    <property type="entry name" value="PPR_2"/>
    <property type="match status" value="1"/>
</dbReference>
<dbReference type="PANTHER" id="PTHR47939">
    <property type="entry name" value="MEMBRANE-ASSOCIATED SALT-INDUCIBLE PROTEIN-LIKE"/>
    <property type="match status" value="1"/>
</dbReference>
<dbReference type="Proteomes" id="UP000250321">
    <property type="component" value="Unassembled WGS sequence"/>
</dbReference>
<organism evidence="4 5">
    <name type="scientific">Prunus yedoensis var. nudiflora</name>
    <dbReference type="NCBI Taxonomy" id="2094558"/>
    <lineage>
        <taxon>Eukaryota</taxon>
        <taxon>Viridiplantae</taxon>
        <taxon>Streptophyta</taxon>
        <taxon>Embryophyta</taxon>
        <taxon>Tracheophyta</taxon>
        <taxon>Spermatophyta</taxon>
        <taxon>Magnoliopsida</taxon>
        <taxon>eudicotyledons</taxon>
        <taxon>Gunneridae</taxon>
        <taxon>Pentapetalae</taxon>
        <taxon>rosids</taxon>
        <taxon>fabids</taxon>
        <taxon>Rosales</taxon>
        <taxon>Rosaceae</taxon>
        <taxon>Amygdaloideae</taxon>
        <taxon>Amygdaleae</taxon>
        <taxon>Prunus</taxon>
    </lineage>
</organism>
<accession>A0A314ZAB2</accession>
<dbReference type="InterPro" id="IPR050667">
    <property type="entry name" value="PPR-containing_protein"/>
</dbReference>
<dbReference type="Gene3D" id="1.25.40.10">
    <property type="entry name" value="Tetratricopeptide repeat domain"/>
    <property type="match status" value="1"/>
</dbReference>